<gene>
    <name evidence="2" type="ORF">SAMN04487820_105340</name>
</gene>
<feature type="region of interest" description="Disordered" evidence="1">
    <location>
        <begin position="63"/>
        <end position="96"/>
    </location>
</feature>
<keyword evidence="3" id="KW-1185">Reference proteome</keyword>
<dbReference type="Proteomes" id="UP000199213">
    <property type="component" value="Unassembled WGS sequence"/>
</dbReference>
<dbReference type="EMBL" id="FNFM01000005">
    <property type="protein sequence ID" value="SDK22877.1"/>
    <property type="molecule type" value="Genomic_DNA"/>
</dbReference>
<name>A0A1G9A6G5_ACTMZ</name>
<dbReference type="AlphaFoldDB" id="A0A1G9A6G5"/>
<dbReference type="InterPro" id="IPR011990">
    <property type="entry name" value="TPR-like_helical_dom_sf"/>
</dbReference>
<evidence type="ECO:0000313" key="2">
    <source>
        <dbReference type="EMBL" id="SDK22877.1"/>
    </source>
</evidence>
<dbReference type="SUPFAM" id="SSF48452">
    <property type="entry name" value="TPR-like"/>
    <property type="match status" value="1"/>
</dbReference>
<evidence type="ECO:0000313" key="3">
    <source>
        <dbReference type="Proteomes" id="UP000199213"/>
    </source>
</evidence>
<protein>
    <recommendedName>
        <fullName evidence="4">Helix-turn-helix domain-containing protein</fullName>
    </recommendedName>
</protein>
<evidence type="ECO:0008006" key="4">
    <source>
        <dbReference type="Google" id="ProtNLM"/>
    </source>
</evidence>
<accession>A0A1G9A6G5</accession>
<organism evidence="2 3">
    <name type="scientific">Actinopolyspora mzabensis</name>
    <dbReference type="NCBI Taxonomy" id="995066"/>
    <lineage>
        <taxon>Bacteria</taxon>
        <taxon>Bacillati</taxon>
        <taxon>Actinomycetota</taxon>
        <taxon>Actinomycetes</taxon>
        <taxon>Actinopolysporales</taxon>
        <taxon>Actinopolysporaceae</taxon>
        <taxon>Actinopolyspora</taxon>
    </lineage>
</organism>
<sequence>MSRAELAEQANRWLAANTGSSGALDAHALARYERGAVARPNRDYRAALRTILGVTEDSELGFDRASTPAARSTPSGRALPADNAISERITDSPADSDTVSELRATIDRLVVLDGSLGGGEVAPLALRAFLRTQRILNQGSYRASVERDLEATAAELAEVAGWCLIDAGRFTEAHRVNAEALRLAVIAGDRSMEWFVMSNDALVSLYQGNPYGALRIVRRFSEANLPNRVRALFEIRQARALAALESPAALDVFDKARSELTESFTHRDPSWTWWVDQRELAVQRGHVHDGLGHSHDALRDVLESWELSRGKEHLRWATYITAANALRLSLRVGAWQEAERVIADVHQMLGEVSSGRTENILRRTVAEIPRNISSTLAGELEQIRTELG</sequence>
<reference evidence="3" key="1">
    <citation type="submission" date="2016-10" db="EMBL/GenBank/DDBJ databases">
        <authorList>
            <person name="Varghese N."/>
            <person name="Submissions S."/>
        </authorList>
    </citation>
    <scope>NUCLEOTIDE SEQUENCE [LARGE SCALE GENOMIC DNA]</scope>
    <source>
        <strain evidence="3">DSM 45460</strain>
    </source>
</reference>
<evidence type="ECO:0000256" key="1">
    <source>
        <dbReference type="SAM" id="MobiDB-lite"/>
    </source>
</evidence>
<proteinExistence type="predicted"/>